<accession>A0AAD5IKI8</accession>
<reference evidence="1" key="2">
    <citation type="submission" date="2023-02" db="EMBL/GenBank/DDBJ databases">
        <authorList>
            <person name="Swenson N.G."/>
            <person name="Wegrzyn J.L."/>
            <person name="Mcevoy S.L."/>
        </authorList>
    </citation>
    <scope>NUCLEOTIDE SEQUENCE</scope>
    <source>
        <strain evidence="1">91603</strain>
        <tissue evidence="1">Leaf</tissue>
    </source>
</reference>
<protein>
    <submittedName>
        <fullName evidence="1">Uncharacterized protein</fullName>
    </submittedName>
</protein>
<dbReference type="Proteomes" id="UP001064489">
    <property type="component" value="Chromosome 10"/>
</dbReference>
<comment type="caution">
    <text evidence="1">The sequence shown here is derived from an EMBL/GenBank/DDBJ whole genome shotgun (WGS) entry which is preliminary data.</text>
</comment>
<dbReference type="AlphaFoldDB" id="A0AAD5IKI8"/>
<gene>
    <name evidence="1" type="ORF">LWI28_026867</name>
</gene>
<sequence length="207" mass="23066">MDIYKELGLNPSRGLANYSDPDTPRSPGCADGRWVGSTFVPSISDSQNIFAETNLTQTQREQSIKRAKKRASFPANGDELSKVMGESLSVLDDENKVLSTVVEESQISAGEVDKDVRFFELDDLNDDVHLNTPIEVDTNLPGISVPSGSNTAVEPAFGDLQTRKSNRIAIPLRHFEIEGKHSWFLHMTVMNRKMQMKLSTHLLRNYG</sequence>
<keyword evidence="2" id="KW-1185">Reference proteome</keyword>
<evidence type="ECO:0000313" key="2">
    <source>
        <dbReference type="Proteomes" id="UP001064489"/>
    </source>
</evidence>
<evidence type="ECO:0000313" key="1">
    <source>
        <dbReference type="EMBL" id="KAI9166137.1"/>
    </source>
</evidence>
<organism evidence="1 2">
    <name type="scientific">Acer negundo</name>
    <name type="common">Box elder</name>
    <dbReference type="NCBI Taxonomy" id="4023"/>
    <lineage>
        <taxon>Eukaryota</taxon>
        <taxon>Viridiplantae</taxon>
        <taxon>Streptophyta</taxon>
        <taxon>Embryophyta</taxon>
        <taxon>Tracheophyta</taxon>
        <taxon>Spermatophyta</taxon>
        <taxon>Magnoliopsida</taxon>
        <taxon>eudicotyledons</taxon>
        <taxon>Gunneridae</taxon>
        <taxon>Pentapetalae</taxon>
        <taxon>rosids</taxon>
        <taxon>malvids</taxon>
        <taxon>Sapindales</taxon>
        <taxon>Sapindaceae</taxon>
        <taxon>Hippocastanoideae</taxon>
        <taxon>Acereae</taxon>
        <taxon>Acer</taxon>
    </lineage>
</organism>
<reference evidence="1" key="1">
    <citation type="journal article" date="2022" name="Plant J.">
        <title>Strategies of tolerance reflected in two North American maple genomes.</title>
        <authorList>
            <person name="McEvoy S.L."/>
            <person name="Sezen U.U."/>
            <person name="Trouern-Trend A."/>
            <person name="McMahon S.M."/>
            <person name="Schaberg P.G."/>
            <person name="Yang J."/>
            <person name="Wegrzyn J.L."/>
            <person name="Swenson N.G."/>
        </authorList>
    </citation>
    <scope>NUCLEOTIDE SEQUENCE</scope>
    <source>
        <strain evidence="1">91603</strain>
    </source>
</reference>
<dbReference type="EMBL" id="JAJSOW010000105">
    <property type="protein sequence ID" value="KAI9166137.1"/>
    <property type="molecule type" value="Genomic_DNA"/>
</dbReference>
<name>A0AAD5IKI8_ACENE</name>
<proteinExistence type="predicted"/>